<evidence type="ECO:0000256" key="1">
    <source>
        <dbReference type="SAM" id="Phobius"/>
    </source>
</evidence>
<name>A0ABX2IA44_BLAHA</name>
<protein>
    <submittedName>
        <fullName evidence="2">Uncharacterized protein</fullName>
    </submittedName>
</protein>
<dbReference type="Proteomes" id="UP000822142">
    <property type="component" value="Unassembled WGS sequence"/>
</dbReference>
<keyword evidence="1" id="KW-1133">Transmembrane helix</keyword>
<keyword evidence="3" id="KW-1185">Reference proteome</keyword>
<evidence type="ECO:0000313" key="3">
    <source>
        <dbReference type="Proteomes" id="UP000822142"/>
    </source>
</evidence>
<comment type="caution">
    <text evidence="2">The sequence shown here is derived from an EMBL/GenBank/DDBJ whole genome shotgun (WGS) entry which is preliminary data.</text>
</comment>
<reference evidence="2 3" key="1">
    <citation type="journal article" date="2020" name="Cell Host Microbe">
        <title>Functional and Genomic Variation between Human-Derived Isolates of Lachnospiraceae Reveals Inter- and Intra-Species Diversity.</title>
        <authorList>
            <person name="Sorbara M.T."/>
            <person name="Littmann E.R."/>
            <person name="Fontana E."/>
            <person name="Moody T.U."/>
            <person name="Kohout C.E."/>
            <person name="Gjonbalaj M."/>
            <person name="Eaton V."/>
            <person name="Seok R."/>
            <person name="Leiner I.M."/>
            <person name="Pamer E.G."/>
        </authorList>
    </citation>
    <scope>NUCLEOTIDE SEQUENCE [LARGE SCALE GENOMIC DNA]</scope>
    <source>
        <strain evidence="2 3">MSK.15.26</strain>
    </source>
</reference>
<feature type="transmembrane region" description="Helical" evidence="1">
    <location>
        <begin position="32"/>
        <end position="56"/>
    </location>
</feature>
<sequence length="72" mass="8571">MYQWIVPDILVLLGLLCWFTSRIRKGKGGYLFYYLLFLAGVVLLWGLSVNLTNAIFMKIMQRNQKNFWLLRL</sequence>
<dbReference type="RefSeq" id="WP_173750141.1">
    <property type="nucleotide sequence ID" value="NZ_JAAITA010000029.1"/>
</dbReference>
<gene>
    <name evidence="2" type="ORF">G5A70_14175</name>
</gene>
<dbReference type="EMBL" id="JAAITA010000029">
    <property type="protein sequence ID" value="NSJ87288.1"/>
    <property type="molecule type" value="Genomic_DNA"/>
</dbReference>
<evidence type="ECO:0000313" key="2">
    <source>
        <dbReference type="EMBL" id="NSJ87288.1"/>
    </source>
</evidence>
<organism evidence="2 3">
    <name type="scientific">Blautia hansenii</name>
    <name type="common">Ruminococcus hansenii</name>
    <dbReference type="NCBI Taxonomy" id="1322"/>
    <lineage>
        <taxon>Bacteria</taxon>
        <taxon>Bacillati</taxon>
        <taxon>Bacillota</taxon>
        <taxon>Clostridia</taxon>
        <taxon>Lachnospirales</taxon>
        <taxon>Lachnospiraceae</taxon>
        <taxon>Blautia</taxon>
    </lineage>
</organism>
<proteinExistence type="predicted"/>
<keyword evidence="1" id="KW-0472">Membrane</keyword>
<keyword evidence="1" id="KW-0812">Transmembrane</keyword>
<accession>A0ABX2IA44</accession>